<dbReference type="PROSITE" id="PS50885">
    <property type="entry name" value="HAMP"/>
    <property type="match status" value="1"/>
</dbReference>
<dbReference type="RefSeq" id="WP_093611451.1">
    <property type="nucleotide sequence ID" value="NZ_BOMT01000008.1"/>
</dbReference>
<reference evidence="8 9" key="1">
    <citation type="submission" date="2016-10" db="EMBL/GenBank/DDBJ databases">
        <authorList>
            <person name="de Groot N.N."/>
        </authorList>
    </citation>
    <scope>NUCLEOTIDE SEQUENCE [LARGE SCALE GENOMIC DNA]</scope>
    <source>
        <strain evidence="8 9">DSM 43019</strain>
    </source>
</reference>
<keyword evidence="9" id="KW-1185">Reference proteome</keyword>
<dbReference type="InterPro" id="IPR003660">
    <property type="entry name" value="HAMP_dom"/>
</dbReference>
<protein>
    <submittedName>
        <fullName evidence="8">Methyl-accepting chemotaxis protein</fullName>
    </submittedName>
</protein>
<organism evidence="8 9">
    <name type="scientific">Actinoplanes philippinensis</name>
    <dbReference type="NCBI Taxonomy" id="35752"/>
    <lineage>
        <taxon>Bacteria</taxon>
        <taxon>Bacillati</taxon>
        <taxon>Actinomycetota</taxon>
        <taxon>Actinomycetes</taxon>
        <taxon>Micromonosporales</taxon>
        <taxon>Micromonosporaceae</taxon>
        <taxon>Actinoplanes</taxon>
    </lineage>
</organism>
<dbReference type="Proteomes" id="UP000199645">
    <property type="component" value="Unassembled WGS sequence"/>
</dbReference>
<evidence type="ECO:0000259" key="6">
    <source>
        <dbReference type="PROSITE" id="PS50111"/>
    </source>
</evidence>
<dbReference type="OrthoDB" id="3506500at2"/>
<dbReference type="STRING" id="35752.SAMN05421541_103112"/>
<keyword evidence="3 5" id="KW-0807">Transducer</keyword>
<keyword evidence="2" id="KW-0472">Membrane</keyword>
<sequence>MSSFRKIRIAARLAGSVSLLLAMIVAMVTVGFTALSTQRAATATVQRLRTTTRLAMQVKFRSADFNGWQTAYAFDVSRGVRGAADDTADGRAAFLASVAAFRSELAELQRAELNAADRGAVDRALATFGKFMKLDEEIVADYRSGDPARISSAEKLVAVDEIAVFNEIATLIDEFVRSIDEQARAAITASDAASSRAEKLLLVAGAGVVLMGAALAVLLVRSITRPLSNLNHRLAEIADGDGDLTQRIADRAPDEVGQAARSFNRFADRMQDLVARVAGEADRVARAAGELSTISATLADGASGTSTQAGLVTGGAEEVSAIVSTMAVSAEEMSASIAEIARSAARASQIAGNGVEAADEAARTMTQLGASSEEIQSILDLITAIAKQTNLLALNATIEAARAGDGGKGFAVVAGEVRNLAEQTTSATEHIAEQIGAIRAGSAAAVAAIGRITEVVNEISATQTTIASAIEEQTATTAEMSRNVSETATGSSEIAAGIHSVARTAQDTTDGAERTRVTAHDLTRASGDLRELVAAFRY</sequence>
<dbReference type="Pfam" id="PF00015">
    <property type="entry name" value="MCPsignal"/>
    <property type="match status" value="1"/>
</dbReference>
<evidence type="ECO:0000313" key="9">
    <source>
        <dbReference type="Proteomes" id="UP000199645"/>
    </source>
</evidence>
<comment type="similarity">
    <text evidence="4">Belongs to the methyl-accepting chemotaxis (MCP) protein family.</text>
</comment>
<gene>
    <name evidence="8" type="ORF">SAMN05421541_103112</name>
</gene>
<proteinExistence type="inferred from homology"/>
<dbReference type="Gene3D" id="1.10.287.950">
    <property type="entry name" value="Methyl-accepting chemotaxis protein"/>
    <property type="match status" value="1"/>
</dbReference>
<dbReference type="SUPFAM" id="SSF58104">
    <property type="entry name" value="Methyl-accepting chemotaxis protein (MCP) signaling domain"/>
    <property type="match status" value="1"/>
</dbReference>
<keyword evidence="2" id="KW-1133">Transmembrane helix</keyword>
<dbReference type="SMART" id="SM00283">
    <property type="entry name" value="MA"/>
    <property type="match status" value="1"/>
</dbReference>
<evidence type="ECO:0000256" key="5">
    <source>
        <dbReference type="PROSITE-ProRule" id="PRU00284"/>
    </source>
</evidence>
<evidence type="ECO:0000256" key="4">
    <source>
        <dbReference type="ARBA" id="ARBA00029447"/>
    </source>
</evidence>
<dbReference type="SMART" id="SM00304">
    <property type="entry name" value="HAMP"/>
    <property type="match status" value="1"/>
</dbReference>
<keyword evidence="1" id="KW-0812">Transmembrane</keyword>
<dbReference type="CDD" id="cd06225">
    <property type="entry name" value="HAMP"/>
    <property type="match status" value="1"/>
</dbReference>
<dbReference type="PROSITE" id="PS50111">
    <property type="entry name" value="CHEMOTAXIS_TRANSDUC_2"/>
    <property type="match status" value="1"/>
</dbReference>
<dbReference type="GO" id="GO:0016020">
    <property type="term" value="C:membrane"/>
    <property type="evidence" value="ECO:0007669"/>
    <property type="project" value="InterPro"/>
</dbReference>
<dbReference type="AlphaFoldDB" id="A0A1I2CNN5"/>
<evidence type="ECO:0000313" key="8">
    <source>
        <dbReference type="EMBL" id="SFE69957.1"/>
    </source>
</evidence>
<dbReference type="PANTHER" id="PTHR32089">
    <property type="entry name" value="METHYL-ACCEPTING CHEMOTAXIS PROTEIN MCPB"/>
    <property type="match status" value="1"/>
</dbReference>
<evidence type="ECO:0000256" key="2">
    <source>
        <dbReference type="ARBA" id="ARBA00022989"/>
    </source>
</evidence>
<dbReference type="InterPro" id="IPR004089">
    <property type="entry name" value="MCPsignal_dom"/>
</dbReference>
<feature type="domain" description="HAMP" evidence="7">
    <location>
        <begin position="221"/>
        <end position="275"/>
    </location>
</feature>
<dbReference type="Pfam" id="PF00672">
    <property type="entry name" value="HAMP"/>
    <property type="match status" value="1"/>
</dbReference>
<accession>A0A1I2CNN5</accession>
<feature type="domain" description="Methyl-accepting transducer" evidence="6">
    <location>
        <begin position="287"/>
        <end position="509"/>
    </location>
</feature>
<dbReference type="EMBL" id="FONV01000003">
    <property type="protein sequence ID" value="SFE69957.1"/>
    <property type="molecule type" value="Genomic_DNA"/>
</dbReference>
<evidence type="ECO:0000259" key="7">
    <source>
        <dbReference type="PROSITE" id="PS50885"/>
    </source>
</evidence>
<name>A0A1I2CNN5_9ACTN</name>
<dbReference type="PANTHER" id="PTHR32089:SF112">
    <property type="entry name" value="LYSOZYME-LIKE PROTEIN-RELATED"/>
    <property type="match status" value="1"/>
</dbReference>
<dbReference type="GO" id="GO:0007165">
    <property type="term" value="P:signal transduction"/>
    <property type="evidence" value="ECO:0007669"/>
    <property type="project" value="UniProtKB-KW"/>
</dbReference>
<evidence type="ECO:0000256" key="1">
    <source>
        <dbReference type="ARBA" id="ARBA00022692"/>
    </source>
</evidence>
<evidence type="ECO:0000256" key="3">
    <source>
        <dbReference type="ARBA" id="ARBA00023224"/>
    </source>
</evidence>